<comment type="caution">
    <text evidence="3">The sequence shown here is derived from an EMBL/GenBank/DDBJ whole genome shotgun (WGS) entry which is preliminary data.</text>
</comment>
<dbReference type="EMBL" id="JABBZE010000113">
    <property type="protein sequence ID" value="NMU90575.1"/>
    <property type="molecule type" value="Genomic_DNA"/>
</dbReference>
<dbReference type="PANTHER" id="PTHR42928:SF5">
    <property type="entry name" value="BLR1237 PROTEIN"/>
    <property type="match status" value="1"/>
</dbReference>
<feature type="signal peptide" evidence="2">
    <location>
        <begin position="1"/>
        <end position="39"/>
    </location>
</feature>
<keyword evidence="2" id="KW-0732">Signal</keyword>
<evidence type="ECO:0000313" key="3">
    <source>
        <dbReference type="EMBL" id="NMU90575.1"/>
    </source>
</evidence>
<comment type="similarity">
    <text evidence="1">Belongs to the UPF0065 (bug) family.</text>
</comment>
<dbReference type="PIRSF" id="PIRSF017082">
    <property type="entry name" value="YflP"/>
    <property type="match status" value="1"/>
</dbReference>
<organism evidence="3 4">
    <name type="scientific">Achromobacter ruhlandii</name>
    <dbReference type="NCBI Taxonomy" id="72557"/>
    <lineage>
        <taxon>Bacteria</taxon>
        <taxon>Pseudomonadati</taxon>
        <taxon>Pseudomonadota</taxon>
        <taxon>Betaproteobacteria</taxon>
        <taxon>Burkholderiales</taxon>
        <taxon>Alcaligenaceae</taxon>
        <taxon>Achromobacter</taxon>
    </lineage>
</organism>
<proteinExistence type="inferred from homology"/>
<dbReference type="AlphaFoldDB" id="A0A848NLU9"/>
<gene>
    <name evidence="3" type="ORF">HGQ98_12260</name>
</gene>
<dbReference type="Gene3D" id="3.40.190.10">
    <property type="entry name" value="Periplasmic binding protein-like II"/>
    <property type="match status" value="1"/>
</dbReference>
<name>A0A848NLU9_9BURK</name>
<evidence type="ECO:0000256" key="2">
    <source>
        <dbReference type="SAM" id="SignalP"/>
    </source>
</evidence>
<evidence type="ECO:0000313" key="4">
    <source>
        <dbReference type="Proteomes" id="UP000542405"/>
    </source>
</evidence>
<dbReference type="PANTHER" id="PTHR42928">
    <property type="entry name" value="TRICARBOXYLATE-BINDING PROTEIN"/>
    <property type="match status" value="1"/>
</dbReference>
<feature type="chain" id="PRO_5032937794" evidence="2">
    <location>
        <begin position="40"/>
        <end position="340"/>
    </location>
</feature>
<dbReference type="Pfam" id="PF03401">
    <property type="entry name" value="TctC"/>
    <property type="match status" value="1"/>
</dbReference>
<dbReference type="SUPFAM" id="SSF53850">
    <property type="entry name" value="Periplasmic binding protein-like II"/>
    <property type="match status" value="1"/>
</dbReference>
<dbReference type="InterPro" id="IPR042100">
    <property type="entry name" value="Bug_dom1"/>
</dbReference>
<protein>
    <submittedName>
        <fullName evidence="3">ABC transporter substrate-binding protein</fullName>
    </submittedName>
</protein>
<dbReference type="CDD" id="cd13579">
    <property type="entry name" value="PBP2_Bug_NagM"/>
    <property type="match status" value="1"/>
</dbReference>
<reference evidence="3 4" key="1">
    <citation type="submission" date="2020-04" db="EMBL/GenBank/DDBJ databases">
        <title>Achromobacter ruhlandii genome sequencing and assembly.</title>
        <authorList>
            <person name="Martins R.C.R."/>
            <person name="Perdigao-Neto L.V."/>
            <person name="Levin A.S.S."/>
            <person name="Costa S.F."/>
        </authorList>
    </citation>
    <scope>NUCLEOTIDE SEQUENCE [LARGE SCALE GENOMIC DNA]</scope>
    <source>
        <strain evidence="3 4">9035ralo</strain>
    </source>
</reference>
<dbReference type="Gene3D" id="3.40.190.150">
    <property type="entry name" value="Bordetella uptake gene, domain 1"/>
    <property type="match status" value="1"/>
</dbReference>
<sequence length="340" mass="35996">MRKHSRQRAVVTRETTVRNWISCAAFAALAAASAAPACAQQAPLDGALTIVVGYPPGGSSDRIARLVADRLKDRLGVTVVVENKTGAGGRIAAQGLHALAARQNVLMLANPAVMVVAPLVYAEPGYDARRDFQPVSLVSRYKFALAVAANSPIRDVAGLRQWLRDNPRQFSVGVPATGSLPHFFALMLGRQIGQEPEVVGYRGSAPLISELIGGVLPQAVDTLDTLLPQHRAGKIRILATSGDARDPLLADVPTFREAGVDLAADGWNAFFASSAMAPAKAARLGEDIAAVMREPAMQQAVRESYLEPVTADAAATGRELDAYRAQWEPAVKASGFTATQ</sequence>
<evidence type="ECO:0000256" key="1">
    <source>
        <dbReference type="ARBA" id="ARBA00006987"/>
    </source>
</evidence>
<dbReference type="InterPro" id="IPR005064">
    <property type="entry name" value="BUG"/>
</dbReference>
<accession>A0A848NLU9</accession>
<dbReference type="Proteomes" id="UP000542405">
    <property type="component" value="Unassembled WGS sequence"/>
</dbReference>